<dbReference type="AlphaFoldDB" id="A0A2S8IGD8"/>
<keyword evidence="10" id="KW-0460">Magnesium</keyword>
<evidence type="ECO:0000259" key="13">
    <source>
        <dbReference type="Pfam" id="PF22613"/>
    </source>
</evidence>
<dbReference type="SUPFAM" id="SSF52518">
    <property type="entry name" value="Thiamin diphosphate-binding fold (THDP-binding)"/>
    <property type="match status" value="2"/>
</dbReference>
<feature type="domain" description="Pyruvate dehydrogenase E1 component middle" evidence="12">
    <location>
        <begin position="503"/>
        <end position="714"/>
    </location>
</feature>
<dbReference type="NCBIfam" id="TIGR03186">
    <property type="entry name" value="AKGDH_not_PDH"/>
    <property type="match status" value="1"/>
</dbReference>
<keyword evidence="5 9" id="KW-0560">Oxidoreductase</keyword>
<dbReference type="Pfam" id="PF22613">
    <property type="entry name" value="Transketolase_C_1"/>
    <property type="match status" value="1"/>
</dbReference>
<dbReference type="EC" id="1.2.4.1" evidence="3 9"/>
<dbReference type="InterPro" id="IPR041621">
    <property type="entry name" value="PDH_E1_M"/>
</dbReference>
<accession>A0A2S8IGD8</accession>
<dbReference type="CDD" id="cd02017">
    <property type="entry name" value="TPP_E1_EcPDC_like"/>
    <property type="match status" value="1"/>
</dbReference>
<evidence type="ECO:0000256" key="2">
    <source>
        <dbReference type="ARBA" id="ARBA00003157"/>
    </source>
</evidence>
<evidence type="ECO:0000313" key="15">
    <source>
        <dbReference type="Proteomes" id="UP000238206"/>
    </source>
</evidence>
<sequence length="907" mass="99792">MTDLSNGIEHAQRAALARADEDPQETAEWLDALDAVVAHVGRDRAQYLFDRLAEHARATGLASPRTPVTRYLNTIELAEQPPYPGDLDLEERLSAALRWNALAMVVRANRAYGELGGHIASYASASDLFETGFNHFFRAAATATGTAGGDLVYFQPHSSPGVYARAYLEGFLTEDHLKHYRREIAGPGLCSYPHPWLMPDFWQFPTGSMGIGPINAIYQARFMRYLQHRGLANTAGRTVWGFFGDGEMDEPESLGALSLAAREGLDNLVFVINCNLQRLDGPVRGNGRVIDELEAQFAGAGWNTIKVLWGSDWDPLFARDHAGALARAFANTVDGQFQTFSANDGAYNRARFFSQDPALEALAAQLTDAEIDRLRRGGHDARKLHAAYARALAHRGQPTVILAKTMKGYGMGATGQGRMTTHQQKKLDVDDLKAFRDRFRLPLSDSDVEQLKFYKPAEDSPEMRYLHARRAALGGYLPRRRMAASKGLTVPSMPAWGAFALDAAGREMSTTMALVRMLAALIKDRDIGSRVVPIVADEARTFGMASLFRQVGIYSPLGQRYEPEDLGSMLYYREDTRGQILEEGISEAGAISSWIAAATSYSVHDLPMLPFYIYYSMFGFQRIGDLIWAAADQRSRGFLIGATSGRTTLGGEGLQHQDGSSHLAASTIPNCRAYDPAFAYEVATIVDAGMREMVEQQRDVFYYVTVMNENYAQPSMPDDDPAARRVGILKGMHRLPSGSNATARMQLLGAGAILGEVLAAQRMLKDDWGIDAAVWSVTSFTELQRDGMEAERRARLDDDAYSTPYVTAALATTRGPVIAATDYVRAVPELIRAYVPRRYVTLGTDGFGRSDTRDALRAFFEVDRASIVLAALKALADDGELDATIVRDARARLGKTVQQPGTAPWQR</sequence>
<feature type="domain" description="Transketolase-like C-terminal" evidence="13">
    <location>
        <begin position="738"/>
        <end position="863"/>
    </location>
</feature>
<dbReference type="PANTHER" id="PTHR43825">
    <property type="entry name" value="PYRUVATE DEHYDROGENASE E1 COMPONENT"/>
    <property type="match status" value="1"/>
</dbReference>
<keyword evidence="10" id="KW-0479">Metal-binding</keyword>
<dbReference type="InterPro" id="IPR009014">
    <property type="entry name" value="Transketo_C/PFOR_II"/>
</dbReference>
<gene>
    <name evidence="14" type="ORF">C5615_28290</name>
</gene>
<dbReference type="NCBIfam" id="TIGR00759">
    <property type="entry name" value="aceE"/>
    <property type="match status" value="1"/>
</dbReference>
<comment type="function">
    <text evidence="2 9">Component of the pyruvate dehydrogenase (PDH) complex, that catalyzes the overall conversion of pyruvate to acetyl-CoA and CO(2).</text>
</comment>
<evidence type="ECO:0000259" key="12">
    <source>
        <dbReference type="Pfam" id="PF17831"/>
    </source>
</evidence>
<proteinExistence type="predicted"/>
<dbReference type="InterPro" id="IPR055152">
    <property type="entry name" value="Transketolase-like_C_2"/>
</dbReference>
<dbReference type="FunFam" id="3.40.50.970:FF:000011">
    <property type="entry name" value="Pyruvate dehydrogenase E1 component"/>
    <property type="match status" value="1"/>
</dbReference>
<dbReference type="PANTHER" id="PTHR43825:SF3">
    <property type="entry name" value="PYRUVATE DEHYDROGENASE E1 COMPONENT"/>
    <property type="match status" value="1"/>
</dbReference>
<comment type="caution">
    <text evidence="14">The sequence shown here is derived from an EMBL/GenBank/DDBJ whole genome shotgun (WGS) entry which is preliminary data.</text>
</comment>
<dbReference type="EMBL" id="PUIQ01000044">
    <property type="protein sequence ID" value="PQP13844.1"/>
    <property type="molecule type" value="Genomic_DNA"/>
</dbReference>
<dbReference type="InterPro" id="IPR017600">
    <property type="entry name" value="Alpha-ketoglut_DH"/>
</dbReference>
<evidence type="ECO:0000256" key="6">
    <source>
        <dbReference type="ARBA" id="ARBA00023052"/>
    </source>
</evidence>
<dbReference type="Pfam" id="PF00456">
    <property type="entry name" value="Transketolase_N"/>
    <property type="match status" value="1"/>
</dbReference>
<evidence type="ECO:0000256" key="8">
    <source>
        <dbReference type="ARBA" id="ARBA00051231"/>
    </source>
</evidence>
<keyword evidence="7 9" id="KW-0670">Pyruvate</keyword>
<feature type="binding site" evidence="10">
    <location>
        <position position="245"/>
    </location>
    <ligand>
        <name>Mg(2+)</name>
        <dbReference type="ChEBI" id="CHEBI:18420"/>
    </ligand>
</feature>
<comment type="catalytic activity">
    <reaction evidence="8 9">
        <text>N(6)-[(R)-lipoyl]-L-lysyl-[protein] + pyruvate + H(+) = N(6)-[(R)-S(8)-acetyldihydrolipoyl]-L-lysyl-[protein] + CO2</text>
        <dbReference type="Rhea" id="RHEA:19189"/>
        <dbReference type="Rhea" id="RHEA-COMP:10474"/>
        <dbReference type="Rhea" id="RHEA-COMP:10478"/>
        <dbReference type="ChEBI" id="CHEBI:15361"/>
        <dbReference type="ChEBI" id="CHEBI:15378"/>
        <dbReference type="ChEBI" id="CHEBI:16526"/>
        <dbReference type="ChEBI" id="CHEBI:83099"/>
        <dbReference type="ChEBI" id="CHEBI:83111"/>
        <dbReference type="EC" id="1.2.4.1"/>
    </reaction>
</comment>
<evidence type="ECO:0000256" key="10">
    <source>
        <dbReference type="PIRSR" id="PIRSR000156-1"/>
    </source>
</evidence>
<dbReference type="Pfam" id="PF17831">
    <property type="entry name" value="PDH_E1_M"/>
    <property type="match status" value="1"/>
</dbReference>
<dbReference type="Gene3D" id="3.40.50.920">
    <property type="match status" value="1"/>
</dbReference>
<feature type="binding site" evidence="10">
    <location>
        <position position="275"/>
    </location>
    <ligand>
        <name>Mg(2+)</name>
        <dbReference type="ChEBI" id="CHEBI:18420"/>
    </ligand>
</feature>
<feature type="binding site" evidence="10">
    <location>
        <position position="277"/>
    </location>
    <ligand>
        <name>Mg(2+)</name>
        <dbReference type="ChEBI" id="CHEBI:18420"/>
    </ligand>
</feature>
<dbReference type="GO" id="GO:0046872">
    <property type="term" value="F:metal ion binding"/>
    <property type="evidence" value="ECO:0007669"/>
    <property type="project" value="UniProtKB-KW"/>
</dbReference>
<evidence type="ECO:0000256" key="7">
    <source>
        <dbReference type="ARBA" id="ARBA00023317"/>
    </source>
</evidence>
<protein>
    <recommendedName>
        <fullName evidence="4 9">Pyruvate dehydrogenase E1 component</fullName>
        <ecNumber evidence="3 9">1.2.4.1</ecNumber>
    </recommendedName>
</protein>
<dbReference type="RefSeq" id="WP_105392718.1">
    <property type="nucleotide sequence ID" value="NZ_PUIQ01000044.1"/>
</dbReference>
<reference evidence="14 15" key="1">
    <citation type="submission" date="2018-02" db="EMBL/GenBank/DDBJ databases">
        <title>Draft genome sequencing of Burkholderia cepacia Y14-15.</title>
        <authorList>
            <person name="Zheng B.-X."/>
        </authorList>
    </citation>
    <scope>NUCLEOTIDE SEQUENCE [LARGE SCALE GENOMIC DNA]</scope>
    <source>
        <strain evidence="14 15">Y14-15</strain>
    </source>
</reference>
<dbReference type="SUPFAM" id="SSF52922">
    <property type="entry name" value="TK C-terminal domain-like"/>
    <property type="match status" value="1"/>
</dbReference>
<dbReference type="InterPro" id="IPR035807">
    <property type="entry name" value="PDC_E1_N"/>
</dbReference>
<dbReference type="Gene3D" id="3.40.50.970">
    <property type="match status" value="2"/>
</dbReference>
<evidence type="ECO:0000256" key="5">
    <source>
        <dbReference type="ARBA" id="ARBA00023002"/>
    </source>
</evidence>
<feature type="domain" description="Transketolase N-terminal" evidence="11">
    <location>
        <begin position="117"/>
        <end position="312"/>
    </location>
</feature>
<dbReference type="InterPro" id="IPR004660">
    <property type="entry name" value="PDH_E1"/>
</dbReference>
<evidence type="ECO:0000259" key="11">
    <source>
        <dbReference type="Pfam" id="PF00456"/>
    </source>
</evidence>
<evidence type="ECO:0000256" key="9">
    <source>
        <dbReference type="PIRNR" id="PIRNR000156"/>
    </source>
</evidence>
<evidence type="ECO:0000313" key="14">
    <source>
        <dbReference type="EMBL" id="PQP13844.1"/>
    </source>
</evidence>
<name>A0A2S8IGD8_BURCE</name>
<dbReference type="Proteomes" id="UP000238206">
    <property type="component" value="Unassembled WGS sequence"/>
</dbReference>
<dbReference type="GO" id="GO:0004739">
    <property type="term" value="F:pyruvate dehydrogenase (acetyl-transferring) activity"/>
    <property type="evidence" value="ECO:0007669"/>
    <property type="project" value="UniProtKB-EC"/>
</dbReference>
<evidence type="ECO:0000256" key="3">
    <source>
        <dbReference type="ARBA" id="ARBA00012281"/>
    </source>
</evidence>
<organism evidence="14 15">
    <name type="scientific">Burkholderia cepacia</name>
    <name type="common">Pseudomonas cepacia</name>
    <dbReference type="NCBI Taxonomy" id="292"/>
    <lineage>
        <taxon>Bacteria</taxon>
        <taxon>Pseudomonadati</taxon>
        <taxon>Pseudomonadota</taxon>
        <taxon>Betaproteobacteria</taxon>
        <taxon>Burkholderiales</taxon>
        <taxon>Burkholderiaceae</taxon>
        <taxon>Burkholderia</taxon>
        <taxon>Burkholderia cepacia complex</taxon>
    </lineage>
</organism>
<dbReference type="PIRSF" id="PIRSF000156">
    <property type="entry name" value="Pyruvate_dh_E1"/>
    <property type="match status" value="1"/>
</dbReference>
<dbReference type="InterPro" id="IPR005474">
    <property type="entry name" value="Transketolase_N"/>
</dbReference>
<dbReference type="InterPro" id="IPR051157">
    <property type="entry name" value="PDH/Transketolase"/>
</dbReference>
<comment type="cofactor">
    <cofactor evidence="10">
        <name>Mg(2+)</name>
        <dbReference type="ChEBI" id="CHEBI:18420"/>
    </cofactor>
</comment>
<comment type="cofactor">
    <cofactor evidence="1 9">
        <name>thiamine diphosphate</name>
        <dbReference type="ChEBI" id="CHEBI:58937"/>
    </cofactor>
</comment>
<evidence type="ECO:0000256" key="4">
    <source>
        <dbReference type="ARBA" id="ARBA00017172"/>
    </source>
</evidence>
<dbReference type="InterPro" id="IPR029061">
    <property type="entry name" value="THDP-binding"/>
</dbReference>
<keyword evidence="6 9" id="KW-0786">Thiamine pyrophosphate</keyword>
<evidence type="ECO:0000256" key="1">
    <source>
        <dbReference type="ARBA" id="ARBA00001964"/>
    </source>
</evidence>